<dbReference type="InterPro" id="IPR036047">
    <property type="entry name" value="F-box-like_dom_sf"/>
</dbReference>
<gene>
    <name evidence="2" type="ORF">LNINA_LOCUS11123</name>
</gene>
<evidence type="ECO:0000313" key="2">
    <source>
        <dbReference type="EMBL" id="CAK1552040.1"/>
    </source>
</evidence>
<reference evidence="2 3" key="1">
    <citation type="submission" date="2023-11" db="EMBL/GenBank/DDBJ databases">
        <authorList>
            <person name="Okamura Y."/>
        </authorList>
    </citation>
    <scope>NUCLEOTIDE SEQUENCE [LARGE SCALE GENOMIC DNA]</scope>
</reference>
<dbReference type="SUPFAM" id="SSF141255">
    <property type="entry name" value="YccV-like"/>
    <property type="match status" value="1"/>
</dbReference>
<dbReference type="InterPro" id="IPR036623">
    <property type="entry name" value="Hemimethylated_DNA-bd_sf"/>
</dbReference>
<dbReference type="InterPro" id="IPR001810">
    <property type="entry name" value="F-box_dom"/>
</dbReference>
<dbReference type="Gene3D" id="2.30.30.390">
    <property type="entry name" value="Hemimethylated DNA-binding domain"/>
    <property type="match status" value="1"/>
</dbReference>
<keyword evidence="3" id="KW-1185">Reference proteome</keyword>
<accession>A0AAV1JTI1</accession>
<dbReference type="PANTHER" id="PTHR31350:SF27">
    <property type="entry name" value="HEMIMETHYLATED DNA-BINDING DOMAIN-CONTAINING PROTEIN"/>
    <property type="match status" value="1"/>
</dbReference>
<dbReference type="InterPro" id="IPR011722">
    <property type="entry name" value="Hemimethylated_DNA-bd_dom"/>
</dbReference>
<dbReference type="InterPro" id="IPR032698">
    <property type="entry name" value="SirB1_N"/>
</dbReference>
<organism evidence="2 3">
    <name type="scientific">Leptosia nina</name>
    <dbReference type="NCBI Taxonomy" id="320188"/>
    <lineage>
        <taxon>Eukaryota</taxon>
        <taxon>Metazoa</taxon>
        <taxon>Ecdysozoa</taxon>
        <taxon>Arthropoda</taxon>
        <taxon>Hexapoda</taxon>
        <taxon>Insecta</taxon>
        <taxon>Pterygota</taxon>
        <taxon>Neoptera</taxon>
        <taxon>Endopterygota</taxon>
        <taxon>Lepidoptera</taxon>
        <taxon>Glossata</taxon>
        <taxon>Ditrysia</taxon>
        <taxon>Papilionoidea</taxon>
        <taxon>Pieridae</taxon>
        <taxon>Pierinae</taxon>
        <taxon>Leptosia</taxon>
    </lineage>
</organism>
<dbReference type="Pfam" id="PF13369">
    <property type="entry name" value="Transglut_core2"/>
    <property type="match status" value="1"/>
</dbReference>
<protein>
    <recommendedName>
        <fullName evidence="1">F-box domain-containing protein</fullName>
    </recommendedName>
</protein>
<dbReference type="Gene3D" id="1.20.1280.50">
    <property type="match status" value="1"/>
</dbReference>
<dbReference type="GO" id="GO:0003677">
    <property type="term" value="F:DNA binding"/>
    <property type="evidence" value="ECO:0007669"/>
    <property type="project" value="InterPro"/>
</dbReference>
<comment type="caution">
    <text evidence="2">The sequence shown here is derived from an EMBL/GenBank/DDBJ whole genome shotgun (WGS) entry which is preliminary data.</text>
</comment>
<dbReference type="Pfam" id="PF12937">
    <property type="entry name" value="F-box-like"/>
    <property type="match status" value="1"/>
</dbReference>
<evidence type="ECO:0000259" key="1">
    <source>
        <dbReference type="PROSITE" id="PS50181"/>
    </source>
</evidence>
<dbReference type="SMART" id="SM00256">
    <property type="entry name" value="FBOX"/>
    <property type="match status" value="1"/>
</dbReference>
<evidence type="ECO:0000313" key="3">
    <source>
        <dbReference type="Proteomes" id="UP001497472"/>
    </source>
</evidence>
<proteinExistence type="predicted"/>
<dbReference type="Proteomes" id="UP001497472">
    <property type="component" value="Unassembled WGS sequence"/>
</dbReference>
<dbReference type="AlphaFoldDB" id="A0AAV1JTI1"/>
<dbReference type="Pfam" id="PF08755">
    <property type="entry name" value="YccV-like"/>
    <property type="match status" value="1"/>
</dbReference>
<dbReference type="SUPFAM" id="SSF81383">
    <property type="entry name" value="F-box domain"/>
    <property type="match status" value="1"/>
</dbReference>
<feature type="domain" description="F-box" evidence="1">
    <location>
        <begin position="7"/>
        <end position="54"/>
    </location>
</feature>
<dbReference type="SMART" id="SM00992">
    <property type="entry name" value="YccV-like"/>
    <property type="match status" value="1"/>
</dbReference>
<name>A0AAV1JTI1_9NEOP</name>
<dbReference type="PANTHER" id="PTHR31350">
    <property type="entry name" value="SI:DKEY-261L7.2"/>
    <property type="match status" value="1"/>
</dbReference>
<dbReference type="EMBL" id="CAVLEF010000132">
    <property type="protein sequence ID" value="CAK1552040.1"/>
    <property type="molecule type" value="Genomic_DNA"/>
</dbReference>
<sequence>MEELESKIGITDLPDEIITIILSNSSYKDVISFGMTSKHFYSIVFDDQYLWKSKCSEILPNLILNTVQNHCDGEWLNELRKFVVLKRNVILQLLAMSPNFYWKMNQLSLEDCKEFFTLATEHELSYYYTIHILQQILQQANKNLDNHVCEKPYTLTEIYYVKVLLRYLVHLYLCIKWVKLYTSQVLLPEVVMNFCLQWIDPTTTHTDESTRIVLDDVVENIKDVIRQARAKKPPPPGRKKVTDREVLSAMTQVIYRQRHITITPAADHDTLNIVKVLKNKCGHAIALAVIYQAVARKCGVKIELITFQDHLFLEWIDDSDPQNVIYTINLETGELKPKRRCPFSRTNQHFNYSYCPDSLLQYIYSSYFVTMGAIRNWHTQNALHLINFMSTNNNCHNPYNNFFPYLMEIPALQAPNQELDLYFLSNFYREILLVLSTLNKPTASVYNNLQVKRHDKNVLFAVGMICYHKKYEYICIIRGWDISGDNVARMPAHNLVYGLMQPFYRVTAADQSERYVAQENLVELRHPTRLYHLEDLISKEFTHFDGFAYILNDEKKIEYPDENPIVESIDHIIAILQFYLEC</sequence>
<dbReference type="CDD" id="cd09917">
    <property type="entry name" value="F-box_SF"/>
    <property type="match status" value="1"/>
</dbReference>
<dbReference type="PROSITE" id="PS50181">
    <property type="entry name" value="FBOX"/>
    <property type="match status" value="1"/>
</dbReference>